<dbReference type="InterPro" id="IPR050367">
    <property type="entry name" value="APC_superfamily"/>
</dbReference>
<accession>A0A133U599</accession>
<evidence type="ECO:0008006" key="9">
    <source>
        <dbReference type="Google" id="ProtNLM"/>
    </source>
</evidence>
<dbReference type="AlphaFoldDB" id="A0A133U599"/>
<dbReference type="GO" id="GO:0005886">
    <property type="term" value="C:plasma membrane"/>
    <property type="evidence" value="ECO:0007669"/>
    <property type="project" value="UniProtKB-SubCell"/>
</dbReference>
<evidence type="ECO:0000256" key="4">
    <source>
        <dbReference type="ARBA" id="ARBA00022989"/>
    </source>
</evidence>
<keyword evidence="8" id="KW-1185">Reference proteome</keyword>
<comment type="caution">
    <text evidence="7">The sequence shown here is derived from an EMBL/GenBank/DDBJ whole genome shotgun (WGS) entry which is preliminary data.</text>
</comment>
<dbReference type="Gene3D" id="1.20.1740.10">
    <property type="entry name" value="Amino acid/polyamine transporter I"/>
    <property type="match status" value="1"/>
</dbReference>
<dbReference type="GO" id="GO:0022857">
    <property type="term" value="F:transmembrane transporter activity"/>
    <property type="evidence" value="ECO:0007669"/>
    <property type="project" value="InterPro"/>
</dbReference>
<dbReference type="PANTHER" id="PTHR42770">
    <property type="entry name" value="AMINO ACID TRANSPORTER-RELATED"/>
    <property type="match status" value="1"/>
</dbReference>
<dbReference type="EMBL" id="LHXJ01000082">
    <property type="protein sequence ID" value="KXA89370.1"/>
    <property type="molecule type" value="Genomic_DNA"/>
</dbReference>
<evidence type="ECO:0000256" key="6">
    <source>
        <dbReference type="SAM" id="Phobius"/>
    </source>
</evidence>
<keyword evidence="5 6" id="KW-0472">Membrane</keyword>
<evidence type="ECO:0000256" key="2">
    <source>
        <dbReference type="ARBA" id="ARBA00022475"/>
    </source>
</evidence>
<evidence type="ECO:0000256" key="5">
    <source>
        <dbReference type="ARBA" id="ARBA00023136"/>
    </source>
</evidence>
<feature type="transmembrane region" description="Helical" evidence="6">
    <location>
        <begin position="85"/>
        <end position="105"/>
    </location>
</feature>
<keyword evidence="2" id="KW-1003">Cell membrane</keyword>
<gene>
    <name evidence="7" type="ORF">AKJ57_05385</name>
</gene>
<dbReference type="InterPro" id="IPR002293">
    <property type="entry name" value="AA/rel_permease1"/>
</dbReference>
<organism evidence="7 8">
    <name type="scientific">candidate division MSBL1 archaeon SCGC-AAA259A05</name>
    <dbReference type="NCBI Taxonomy" id="1698259"/>
    <lineage>
        <taxon>Archaea</taxon>
        <taxon>Methanobacteriati</taxon>
        <taxon>Methanobacteriota</taxon>
        <taxon>candidate division MSBL1</taxon>
    </lineage>
</organism>
<proteinExistence type="predicted"/>
<feature type="transmembrane region" description="Helical" evidence="6">
    <location>
        <begin position="150"/>
        <end position="169"/>
    </location>
</feature>
<sequence length="412" mass="43364">MVETSLPKEIGFLGALSIGAGAVLGPGEYIVSGEVAAEVGPAAVFAFLIAGGLMCLTALSYAELGPMLPLAGGSYHFVKEGWGPSGGFLSGWACWIGLITATAFYTIGAAHFISELFIPWLSVGVLVLFIMGIFTFINITGARMTTVVEIMLFLISLIIILGFVVVGIPNMEPAGHAPFFAVNKGWTDVFYMAAVITVNFVGFDLVAATAGEIENPGRNVPVATILSLVMMVLLVGGVVWVATGVIDYTQMAGSDVPIAVAAENFSGRFGFTAVSIGGIVACLTGINASLLAASRYMFTLSKETPLPDIFSKVHTELNTPHYAVLLTGILIAIVGFFGNLKMTMSLTAAEYLFVFVLVNISVVLLRRKRPDHKRPFKIPGFPIPPIAGAVACALATFVSDLLSLSGHFLDPS</sequence>
<evidence type="ECO:0000256" key="1">
    <source>
        <dbReference type="ARBA" id="ARBA00004651"/>
    </source>
</evidence>
<protein>
    <recommendedName>
        <fullName evidence="9">Amino acid permease</fullName>
    </recommendedName>
</protein>
<feature type="transmembrane region" description="Helical" evidence="6">
    <location>
        <begin position="117"/>
        <end position="138"/>
    </location>
</feature>
<keyword evidence="4 6" id="KW-1133">Transmembrane helix</keyword>
<evidence type="ECO:0000313" key="7">
    <source>
        <dbReference type="EMBL" id="KXA89370.1"/>
    </source>
</evidence>
<feature type="transmembrane region" description="Helical" evidence="6">
    <location>
        <begin position="12"/>
        <end position="31"/>
    </location>
</feature>
<feature type="transmembrane region" description="Helical" evidence="6">
    <location>
        <begin position="322"/>
        <end position="340"/>
    </location>
</feature>
<feature type="transmembrane region" description="Helical" evidence="6">
    <location>
        <begin position="222"/>
        <end position="249"/>
    </location>
</feature>
<feature type="transmembrane region" description="Helical" evidence="6">
    <location>
        <begin position="269"/>
        <end position="293"/>
    </location>
</feature>
<feature type="transmembrane region" description="Helical" evidence="6">
    <location>
        <begin position="346"/>
        <end position="365"/>
    </location>
</feature>
<dbReference type="Pfam" id="PF13520">
    <property type="entry name" value="AA_permease_2"/>
    <property type="match status" value="1"/>
</dbReference>
<keyword evidence="3 6" id="KW-0812">Transmembrane</keyword>
<feature type="transmembrane region" description="Helical" evidence="6">
    <location>
        <begin position="189"/>
        <end position="210"/>
    </location>
</feature>
<feature type="transmembrane region" description="Helical" evidence="6">
    <location>
        <begin position="386"/>
        <end position="409"/>
    </location>
</feature>
<name>A0A133U599_9EURY</name>
<feature type="transmembrane region" description="Helical" evidence="6">
    <location>
        <begin position="43"/>
        <end position="64"/>
    </location>
</feature>
<dbReference type="PIRSF" id="PIRSF006060">
    <property type="entry name" value="AA_transporter"/>
    <property type="match status" value="1"/>
</dbReference>
<comment type="subcellular location">
    <subcellularLocation>
        <location evidence="1">Cell membrane</location>
        <topology evidence="1">Multi-pass membrane protein</topology>
    </subcellularLocation>
</comment>
<dbReference type="Proteomes" id="UP000070163">
    <property type="component" value="Unassembled WGS sequence"/>
</dbReference>
<evidence type="ECO:0000313" key="8">
    <source>
        <dbReference type="Proteomes" id="UP000070163"/>
    </source>
</evidence>
<reference evidence="7 8" key="1">
    <citation type="journal article" date="2016" name="Sci. Rep.">
        <title>Metabolic traits of an uncultured archaeal lineage -MSBL1- from brine pools of the Red Sea.</title>
        <authorList>
            <person name="Mwirichia R."/>
            <person name="Alam I."/>
            <person name="Rashid M."/>
            <person name="Vinu M."/>
            <person name="Ba-Alawi W."/>
            <person name="Anthony Kamau A."/>
            <person name="Kamanda Ngugi D."/>
            <person name="Goker M."/>
            <person name="Klenk H.P."/>
            <person name="Bajic V."/>
            <person name="Stingl U."/>
        </authorList>
    </citation>
    <scope>NUCLEOTIDE SEQUENCE [LARGE SCALE GENOMIC DNA]</scope>
    <source>
        <strain evidence="7">SCGC-AAA259A05</strain>
    </source>
</reference>
<dbReference type="PANTHER" id="PTHR42770:SF7">
    <property type="entry name" value="MEMBRANE PROTEIN"/>
    <property type="match status" value="1"/>
</dbReference>
<evidence type="ECO:0000256" key="3">
    <source>
        <dbReference type="ARBA" id="ARBA00022692"/>
    </source>
</evidence>